<dbReference type="GO" id="GO:0019028">
    <property type="term" value="C:viral capsid"/>
    <property type="evidence" value="ECO:0007669"/>
    <property type="project" value="UniProtKB-KW"/>
</dbReference>
<accession>A0A9N7AB53</accession>
<reference evidence="2" key="1">
    <citation type="journal article" date="2023" name="bioRxiv">
        <title>Expanding the repertoire of the plant infecting ophioviruses.</title>
        <authorList>
            <person name="Debat H."/>
            <person name="Garcia M.L."/>
            <person name="Bejerman N."/>
        </authorList>
    </citation>
    <scope>NUCLEOTIDE SEQUENCE</scope>
</reference>
<evidence type="ECO:0000313" key="2">
    <source>
        <dbReference type="EMBL" id="DBA06977.1"/>
    </source>
</evidence>
<name>A0A9N7AB53_9VIRU</name>
<evidence type="ECO:0000256" key="1">
    <source>
        <dbReference type="SAM" id="MobiDB-lite"/>
    </source>
</evidence>
<protein>
    <submittedName>
        <fullName evidence="2">Coat protein</fullName>
    </submittedName>
</protein>
<dbReference type="Pfam" id="PF11128">
    <property type="entry name" value="Nucleocap_ssRNA"/>
    <property type="match status" value="1"/>
</dbReference>
<dbReference type="InterPro" id="IPR021310">
    <property type="entry name" value="Nucleocap_ssRNA"/>
</dbReference>
<proteinExistence type="predicted"/>
<dbReference type="EMBL" id="BK062748">
    <property type="protein sequence ID" value="DBA06977.1"/>
    <property type="molecule type" value="Genomic_RNA"/>
</dbReference>
<feature type="compositionally biased region" description="Acidic residues" evidence="1">
    <location>
        <begin position="93"/>
        <end position="106"/>
    </location>
</feature>
<organism evidence="2">
    <name type="scientific">Xerochrysum ophiovirus_visco</name>
    <dbReference type="NCBI Taxonomy" id="2983964"/>
    <lineage>
        <taxon>Viruses</taxon>
        <taxon>Riboviria</taxon>
        <taxon>Orthornavirae</taxon>
        <taxon>Negarnaviricota</taxon>
        <taxon>Haploviricotina</taxon>
        <taxon>Milneviricetes</taxon>
        <taxon>Naedrevirales</taxon>
        <taxon>Aspiviridae</taxon>
        <taxon>Ophiovirus</taxon>
    </lineage>
</organism>
<keyword evidence="2" id="KW-0167">Capsid protein</keyword>
<keyword evidence="2" id="KW-0946">Virion</keyword>
<feature type="region of interest" description="Disordered" evidence="1">
    <location>
        <begin position="78"/>
        <end position="106"/>
    </location>
</feature>
<sequence length="459" mass="51799">MSTIKASHLNKILNKFKKNQKTVSKEEWKTLEQFKVIDKDRDEIKINVRTLDELALTPSKDHLMFVDEETGKLMYKDIDEEDEGNVSNTKKDEEEERIPELEENDEEIKGEELRAKLAARSFEVNIEAVQAELDKFYKELPADGEGYGPMEVKVFKFADTDEEGSLFEYLGAGTLPLDAILYSALGKNEKSSGMFNVFVVEKMKESAMARNIKKGKGLLRACTVMVYVQGGLPIIDEKDMRPIPSYISKHLLDGKHKMMNEIPQLLSSTSTKKFPQKIFLKVDTATLPDADCARCKLSVAGNKIVKYAVLASKFERAPMPALPKNMEELEKVNNERLKLQKAYNIVDYLLSVQTDFEAMLRMHPLNGFKPSVTNLTRKITTAIVFSLSMKGRIDLVDNLILEDNKAFLKDTYLIGMTGPSGTRIHKNLTDSSCDFSSITVDTLKNMYGKEFVVVAGNAK</sequence>